<dbReference type="InterPro" id="IPR029033">
    <property type="entry name" value="His_PPase_superfam"/>
</dbReference>
<sequence>MRLWILRHGEAEPTAASDAERQLTDHGRAEVASMAPQLEGHALEAIIASPYRRAQQTAELMRQELGFRRSIITVDWLTPDSDPLMVLDQLADRVEGELLLVSHQPLVGQLLSLLLDGHRQRHYPMPTAGLACLDMVLPAAGVASLISLDDPASIREQLG</sequence>
<dbReference type="Pfam" id="PF00300">
    <property type="entry name" value="His_Phos_1"/>
    <property type="match status" value="1"/>
</dbReference>
<evidence type="ECO:0000313" key="1">
    <source>
        <dbReference type="EMBL" id="CEA01179.1"/>
    </source>
</evidence>
<dbReference type="RefSeq" id="WP_044497998.1">
    <property type="nucleotide sequence ID" value="NZ_LK391969.1"/>
</dbReference>
<dbReference type="OrthoDB" id="92610at2"/>
<proteinExistence type="predicted"/>
<dbReference type="EMBL" id="LK391969">
    <property type="protein sequence ID" value="CEF25425.1"/>
    <property type="molecule type" value="Genomic_DNA"/>
</dbReference>
<dbReference type="Gene3D" id="3.40.50.1240">
    <property type="entry name" value="Phosphoglycerate mutase-like"/>
    <property type="match status" value="1"/>
</dbReference>
<reference evidence="1" key="1">
    <citation type="submission" date="2014-07" db="EMBL/GenBank/DDBJ databases">
        <authorList>
            <person name="Urmite Genomes Urmite Genomes"/>
        </authorList>
    </citation>
    <scope>NUCLEOTIDE SEQUENCE</scope>
    <source>
        <strain evidence="1">12M76_air</strain>
    </source>
</reference>
<dbReference type="GO" id="GO:0101006">
    <property type="term" value="F:protein histidine phosphatase activity"/>
    <property type="evidence" value="ECO:0007669"/>
    <property type="project" value="InterPro"/>
</dbReference>
<accession>A0A078M4Q9</accession>
<dbReference type="InterPro" id="IPR004449">
    <property type="entry name" value="SixA"/>
</dbReference>
<gene>
    <name evidence="1" type="ORF">BN1049_00327</name>
</gene>
<dbReference type="EMBL" id="LM997413">
    <property type="protein sequence ID" value="CEA01179.1"/>
    <property type="molecule type" value="Genomic_DNA"/>
</dbReference>
<dbReference type="CDD" id="cd07067">
    <property type="entry name" value="HP_PGM_like"/>
    <property type="match status" value="1"/>
</dbReference>
<dbReference type="PATRIC" id="fig|1461581.3.peg.322"/>
<dbReference type="GO" id="GO:0005737">
    <property type="term" value="C:cytoplasm"/>
    <property type="evidence" value="ECO:0007669"/>
    <property type="project" value="InterPro"/>
</dbReference>
<dbReference type="InterPro" id="IPR013078">
    <property type="entry name" value="His_Pase_superF_clade-1"/>
</dbReference>
<organism evidence="1">
    <name type="scientific">Pseudomonas saudimassiliensis</name>
    <dbReference type="NCBI Taxonomy" id="1461581"/>
    <lineage>
        <taxon>Bacteria</taxon>
        <taxon>Pseudomonadati</taxon>
        <taxon>Pseudomonadota</taxon>
        <taxon>Gammaproteobacteria</taxon>
        <taxon>Pseudomonadales</taxon>
        <taxon>Pseudomonadaceae</taxon>
        <taxon>Pseudomonas</taxon>
    </lineage>
</organism>
<dbReference type="SMART" id="SM00855">
    <property type="entry name" value="PGAM"/>
    <property type="match status" value="1"/>
</dbReference>
<dbReference type="NCBIfam" id="TIGR00249">
    <property type="entry name" value="sixA"/>
    <property type="match status" value="1"/>
</dbReference>
<dbReference type="AlphaFoldDB" id="A0A078M4Q9"/>
<dbReference type="SUPFAM" id="SSF53254">
    <property type="entry name" value="Phosphoglycerate mutase-like"/>
    <property type="match status" value="1"/>
</dbReference>
<name>A0A078M4Q9_9PSED</name>
<protein>
    <submittedName>
        <fullName evidence="1">Phosphohistidine phosphatase, SixA</fullName>
    </submittedName>
</protein>